<dbReference type="InterPro" id="IPR058739">
    <property type="entry name" value="NicX"/>
</dbReference>
<protein>
    <recommendedName>
        <fullName evidence="3">Leucyl aminopeptidase</fullName>
    </recommendedName>
</protein>
<dbReference type="PANTHER" id="PTHR34448">
    <property type="entry name" value="AMINOPEPTIDASE"/>
    <property type="match status" value="1"/>
</dbReference>
<sequence length="278" mass="30573">MFLYQYELGKACDILVKELFKLKPGETFVITADTESDPRVVDAAASAAFTISAKPMVIWLPSPLIEGKLADSILPLNSLTGALMGADAWLEINNKQIFDSTPSQIALKENKKLRYLGLTGATVSMVVRCIGRVNYPVLKEFIHYVANATKAARHVRMTTPVTIKMVKGIIVNIEGKAEANSWRNWLSSLDDPIIYHLSHFNIGLNPKAKLSGNETEDEVIVGAISFGFGHQPEALKGNITTGKFHTEVILASPTIYIDDIVVSKNNKLNEEIGFIKMV</sequence>
<gene>
    <name evidence="2" type="ORF">S03H2_11713</name>
</gene>
<organism evidence="2">
    <name type="scientific">marine sediment metagenome</name>
    <dbReference type="NCBI Taxonomy" id="412755"/>
    <lineage>
        <taxon>unclassified sequences</taxon>
        <taxon>metagenomes</taxon>
        <taxon>ecological metagenomes</taxon>
    </lineage>
</organism>
<reference evidence="2" key="1">
    <citation type="journal article" date="2014" name="Front. Microbiol.">
        <title>High frequency of phylogenetically diverse reductive dehalogenase-homologous genes in deep subseafloor sedimentary metagenomes.</title>
        <authorList>
            <person name="Kawai M."/>
            <person name="Futagami T."/>
            <person name="Toyoda A."/>
            <person name="Takaki Y."/>
            <person name="Nishi S."/>
            <person name="Hori S."/>
            <person name="Arai W."/>
            <person name="Tsubouchi T."/>
            <person name="Morono Y."/>
            <person name="Uchiyama I."/>
            <person name="Ito T."/>
            <person name="Fujiyama A."/>
            <person name="Inagaki F."/>
            <person name="Takami H."/>
        </authorList>
    </citation>
    <scope>NUCLEOTIDE SEQUENCE</scope>
    <source>
        <strain evidence="2">Expedition CK06-06</strain>
    </source>
</reference>
<dbReference type="AlphaFoldDB" id="X1FFD7"/>
<proteinExistence type="predicted"/>
<evidence type="ECO:0008006" key="3">
    <source>
        <dbReference type="Google" id="ProtNLM"/>
    </source>
</evidence>
<evidence type="ECO:0000313" key="2">
    <source>
        <dbReference type="EMBL" id="GAH43692.1"/>
    </source>
</evidence>
<dbReference type="InterPro" id="IPR052170">
    <property type="entry name" value="M29_Exopeptidase"/>
</dbReference>
<comment type="caution">
    <text evidence="2">The sequence shown here is derived from an EMBL/GenBank/DDBJ whole genome shotgun (WGS) entry which is preliminary data.</text>
</comment>
<dbReference type="SUPFAM" id="SSF144052">
    <property type="entry name" value="Thermophilic metalloprotease-like"/>
    <property type="match status" value="1"/>
</dbReference>
<dbReference type="PANTHER" id="PTHR34448:SF1">
    <property type="entry name" value="BLL6088 PROTEIN"/>
    <property type="match status" value="1"/>
</dbReference>
<keyword evidence="1" id="KW-0479">Metal-binding</keyword>
<name>X1FFD7_9ZZZZ</name>
<dbReference type="Pfam" id="PF26233">
    <property type="entry name" value="NicX"/>
    <property type="match status" value="1"/>
</dbReference>
<dbReference type="GO" id="GO:0046872">
    <property type="term" value="F:metal ion binding"/>
    <property type="evidence" value="ECO:0007669"/>
    <property type="project" value="UniProtKB-KW"/>
</dbReference>
<accession>X1FFD7</accession>
<evidence type="ECO:0000256" key="1">
    <source>
        <dbReference type="ARBA" id="ARBA00022723"/>
    </source>
</evidence>
<dbReference type="EMBL" id="BARU01005967">
    <property type="protein sequence ID" value="GAH43692.1"/>
    <property type="molecule type" value="Genomic_DNA"/>
</dbReference>